<evidence type="ECO:0000313" key="5">
    <source>
        <dbReference type="Proteomes" id="UP000182517"/>
    </source>
</evidence>
<dbReference type="GO" id="GO:0000160">
    <property type="term" value="P:phosphorelay signal transduction system"/>
    <property type="evidence" value="ECO:0007669"/>
    <property type="project" value="InterPro"/>
</dbReference>
<dbReference type="CDD" id="cd00156">
    <property type="entry name" value="REC"/>
    <property type="match status" value="1"/>
</dbReference>
<dbReference type="RefSeq" id="WP_072284479.1">
    <property type="nucleotide sequence ID" value="NZ_CP015519.1"/>
</dbReference>
<dbReference type="AlphaFoldDB" id="A0A1L3GR86"/>
<dbReference type="SUPFAM" id="SSF160246">
    <property type="entry name" value="EspE N-terminal domain-like"/>
    <property type="match status" value="1"/>
</dbReference>
<protein>
    <recommendedName>
        <fullName evidence="3">Response regulatory domain-containing protein</fullName>
    </recommendedName>
</protein>
<dbReference type="SUPFAM" id="SSF52172">
    <property type="entry name" value="CheY-like"/>
    <property type="match status" value="1"/>
</dbReference>
<organism evidence="4 5">
    <name type="scientific">Syntrophotalea acetylenivorans</name>
    <dbReference type="NCBI Taxonomy" id="1842532"/>
    <lineage>
        <taxon>Bacteria</taxon>
        <taxon>Pseudomonadati</taxon>
        <taxon>Thermodesulfobacteriota</taxon>
        <taxon>Desulfuromonadia</taxon>
        <taxon>Desulfuromonadales</taxon>
        <taxon>Syntrophotaleaceae</taxon>
        <taxon>Syntrophotalea</taxon>
    </lineage>
</organism>
<name>A0A1L3GR86_9BACT</name>
<dbReference type="Pfam" id="PF05157">
    <property type="entry name" value="MshEN"/>
    <property type="match status" value="1"/>
</dbReference>
<dbReference type="InterPro" id="IPR001789">
    <property type="entry name" value="Sig_transdc_resp-reg_receiver"/>
</dbReference>
<dbReference type="SMART" id="SM00448">
    <property type="entry name" value="REC"/>
    <property type="match status" value="1"/>
</dbReference>
<accession>A0A1L3GR86</accession>
<evidence type="ECO:0000256" key="2">
    <source>
        <dbReference type="PROSITE-ProRule" id="PRU00169"/>
    </source>
</evidence>
<dbReference type="Pfam" id="PF00072">
    <property type="entry name" value="Response_reg"/>
    <property type="match status" value="1"/>
</dbReference>
<dbReference type="OrthoDB" id="5394048at2"/>
<dbReference type="EMBL" id="CP015519">
    <property type="protein sequence ID" value="APG28452.1"/>
    <property type="molecule type" value="Genomic_DNA"/>
</dbReference>
<evidence type="ECO:0000313" key="4">
    <source>
        <dbReference type="EMBL" id="APG28452.1"/>
    </source>
</evidence>
<reference evidence="4 5" key="1">
    <citation type="journal article" date="2017" name="Genome Announc.">
        <title>Complete Genome Sequences of Two Acetylene-Fermenting Pelobacter acetylenicus Strains.</title>
        <authorList>
            <person name="Sutton J.M."/>
            <person name="Baesman S.M."/>
            <person name="Fierst J.L."/>
            <person name="Poret-Peterson A.T."/>
            <person name="Oremland R.S."/>
            <person name="Dunlap D.S."/>
            <person name="Akob D.M."/>
        </authorList>
    </citation>
    <scope>NUCLEOTIDE SEQUENCE [LARGE SCALE GENOMIC DNA]</scope>
    <source>
        <strain evidence="4 5">SFB93</strain>
    </source>
</reference>
<gene>
    <name evidence="4" type="ORF">A7E78_11690</name>
</gene>
<dbReference type="PANTHER" id="PTHR44591:SF25">
    <property type="entry name" value="CHEMOTAXIS TWO-COMPONENT RESPONSE REGULATOR"/>
    <property type="match status" value="1"/>
</dbReference>
<keyword evidence="5" id="KW-1185">Reference proteome</keyword>
<dbReference type="STRING" id="1842532.A7E78_11690"/>
<dbReference type="KEGG" id="pef:A7E78_11690"/>
<evidence type="ECO:0000259" key="3">
    <source>
        <dbReference type="PROSITE" id="PS50110"/>
    </source>
</evidence>
<feature type="modified residue" description="4-aspartylphosphate" evidence="2">
    <location>
        <position position="204"/>
    </location>
</feature>
<sequence>MPRRKRFGEILVDAKVLDEITLSKALEKQKISDMRLGEVLEEMGIISDRDVVLILARQFNCKTVSNISKHPFPEDVLGLVDCDTALEKGIFPLKTEGKSLYLAITNPLDLETLDNVSFQTGMRVVPFLTTPHEVQDAIRKHYIKATEGEPSEELTVMVVDDQELWRSAFQGNLKKEGLRSVQFDSGSAALKAVLKERPHLILVDAGMAGMTGIEFFRVLQSNSVTRDIPVIALSTKASPEEEARLLEMGFFDFVAKPANLTRLMARVKRALKITYGADRLPVV</sequence>
<proteinExistence type="predicted"/>
<dbReference type="Proteomes" id="UP000182517">
    <property type="component" value="Chromosome"/>
</dbReference>
<dbReference type="InterPro" id="IPR037257">
    <property type="entry name" value="T2SS_E_N_sf"/>
</dbReference>
<feature type="domain" description="Response regulatory" evidence="3">
    <location>
        <begin position="155"/>
        <end position="271"/>
    </location>
</feature>
<evidence type="ECO:0000256" key="1">
    <source>
        <dbReference type="ARBA" id="ARBA00022553"/>
    </source>
</evidence>
<dbReference type="InterPro" id="IPR050595">
    <property type="entry name" value="Bact_response_regulator"/>
</dbReference>
<dbReference type="Gene3D" id="3.30.300.160">
    <property type="entry name" value="Type II secretion system, protein E, N-terminal domain"/>
    <property type="match status" value="1"/>
</dbReference>
<keyword evidence="1 2" id="KW-0597">Phosphoprotein</keyword>
<dbReference type="PROSITE" id="PS50110">
    <property type="entry name" value="RESPONSE_REGULATORY"/>
    <property type="match status" value="1"/>
</dbReference>
<dbReference type="Gene3D" id="3.40.50.2300">
    <property type="match status" value="1"/>
</dbReference>
<dbReference type="InterPro" id="IPR011006">
    <property type="entry name" value="CheY-like_superfamily"/>
</dbReference>
<dbReference type="PANTHER" id="PTHR44591">
    <property type="entry name" value="STRESS RESPONSE REGULATOR PROTEIN 1"/>
    <property type="match status" value="1"/>
</dbReference>
<dbReference type="InterPro" id="IPR007831">
    <property type="entry name" value="T2SS_GspE_N"/>
</dbReference>